<dbReference type="Pfam" id="PF13020">
    <property type="entry name" value="NOV_C"/>
    <property type="match status" value="1"/>
</dbReference>
<dbReference type="PANTHER" id="PTHR32387">
    <property type="entry name" value="WU:FJ29H11"/>
    <property type="match status" value="1"/>
</dbReference>
<evidence type="ECO:0000313" key="5">
    <source>
        <dbReference type="Proteomes" id="UP000050265"/>
    </source>
</evidence>
<dbReference type="EMBL" id="LJQP01000167">
    <property type="protein sequence ID" value="KPX71689.1"/>
    <property type="molecule type" value="Genomic_DNA"/>
</dbReference>
<feature type="compositionally biased region" description="Gly residues" evidence="1">
    <location>
        <begin position="917"/>
        <end position="931"/>
    </location>
</feature>
<evidence type="ECO:0000259" key="2">
    <source>
        <dbReference type="Pfam" id="PF13020"/>
    </source>
</evidence>
<dbReference type="InterPro" id="IPR024975">
    <property type="entry name" value="NOV_C"/>
</dbReference>
<comment type="caution">
    <text evidence="4">The sequence shown here is derived from an EMBL/GenBank/DDBJ whole genome shotgun (WGS) entry which is preliminary data.</text>
</comment>
<reference evidence="4 5" key="1">
    <citation type="submission" date="2015-09" db="EMBL/GenBank/DDBJ databases">
        <title>Genome announcement of multiple Pseudomonas syringae strains.</title>
        <authorList>
            <person name="Thakur S."/>
            <person name="Wang P.W."/>
            <person name="Gong Y."/>
            <person name="Weir B.S."/>
            <person name="Guttman D.S."/>
        </authorList>
    </citation>
    <scope>NUCLEOTIDE SEQUENCE [LARGE SCALE GENOMIC DNA]</scope>
    <source>
        <strain evidence="4 5">ICMP3507</strain>
    </source>
</reference>
<dbReference type="SUPFAM" id="SSF55874">
    <property type="entry name" value="ATPase domain of HSP90 chaperone/DNA topoisomerase II/histidine kinase"/>
    <property type="match status" value="1"/>
</dbReference>
<dbReference type="Proteomes" id="UP000050265">
    <property type="component" value="Unassembled WGS sequence"/>
</dbReference>
<evidence type="ECO:0000313" key="4">
    <source>
        <dbReference type="EMBL" id="KPX71689.1"/>
    </source>
</evidence>
<dbReference type="NCBIfam" id="NF047352">
    <property type="entry name" value="P_loop_sacsin"/>
    <property type="match status" value="1"/>
</dbReference>
<dbReference type="Pfam" id="PF25794">
    <property type="entry name" value="SACS"/>
    <property type="match status" value="1"/>
</dbReference>
<dbReference type="AlphaFoldDB" id="A0A0P9TCX5"/>
<proteinExistence type="predicted"/>
<feature type="region of interest" description="Disordered" evidence="1">
    <location>
        <begin position="869"/>
        <end position="999"/>
    </location>
</feature>
<feature type="compositionally biased region" description="Acidic residues" evidence="1">
    <location>
        <begin position="883"/>
        <end position="894"/>
    </location>
</feature>
<sequence length="1124" mass="124353">MFGLRSHLVILFLHCADLYKLGIGKMPYREGTAVASNYEEICEENRESYGTKGAQKSGKLAAGLYDDRTHFIFELLQNAEDALGRRGDWHGARKVAFTLNSTCLTLSHYGKPFDEADVRSVCDIAESTKNEFSIGRFGLGFKSVYTVTDLPEIHSGDEDFAIEDYVFPKRIARLARAVDETQILLPLKPEDTSAAQDITAGFRHLGPSALLFLRHIDEINWSVEGGSSGFYLRNSPETLGPNVQRITVIGNEDDRSEVDQNWLVFHRDVFSAEKQKIGRVEIAFSLIAVKETPDRWAVQPLAKSPLVVFFPTVVESHLGFLVQGPYRTTPSRDNIPPGEPWNQHLVMETSSLLVEAMRWMRDGAMLDVSALRCLPLDREKFPQNSRFAPMFDAVQQAFQKEALLPTFDGRHVSADQAKLARTQELRELFRGEQVAALFDSEVAAWLSGDITQDKAPEIRQYLMRELDIDEITPTKLVPSLNKSFLEAQPDEWVLRLYEFLSGQEKALRRHLDTVPLIRLDDGCHVVARENGKAKAFLPSTFATSFPTMRRAVCATPEVRLFLNSLGITEPDPVDDVIWNLLPKYQQEEVDVSEDAYAADIDRIRTAFSTDSAGQKEKLRSALRDTNFVMVVDTGDGKSYVAKPGETYIATDRLQQLFAGVLGILMVDNKYDCLRGEEIRDLLVSCGASRYLISQAIPSGLEHSEKVQIRREAGLERASWESQPEDFTLRGLTQLLEFLPTLSPEDAAAKVKVLWEALADLEARGTAAFYGSYKWSYSHESKTARFDAAFIRTLNQVAWVPNADGELAPPRLVVFDTLGWKANPFLLTKIAFKPPIIDQLAKEVGIDPAILDLLRRDPAIIAELAYRLSASSKPEPDPSTAPEQEAEESSEGDVYDDAKDLYGDDMPDIPPGTPDSNGGVGLGSSSGRGGQGHTSTGTKRGNGQSNGEASGGSGVHGASGGKGNGNSGGFGKRTPGQTGARPFISYVGAHPDDDGPDPDDLDQAARMQIEGHAIDIIIGLEPKLRRTHDGNPGFDLYEADSSGKQIRWVEVKSMTGSLRDRPVGLSHTQFNCAREKGDAYWLYVVEHATDLEQARVLRIQNPVAHAKTFTFDRGWVEIAQMGLPI</sequence>
<organism evidence="4 5">
    <name type="scientific">Pseudomonas amygdali pv. lachrymans</name>
    <name type="common">Pseudomonas syringae pv. lachrymans</name>
    <dbReference type="NCBI Taxonomy" id="53707"/>
    <lineage>
        <taxon>Bacteria</taxon>
        <taxon>Pseudomonadati</taxon>
        <taxon>Pseudomonadota</taxon>
        <taxon>Gammaproteobacteria</taxon>
        <taxon>Pseudomonadales</taxon>
        <taxon>Pseudomonadaceae</taxon>
        <taxon>Pseudomonas</taxon>
        <taxon>Pseudomonas amygdali</taxon>
    </lineage>
</organism>
<dbReference type="PATRIC" id="fig|53707.9.peg.3331"/>
<feature type="domain" description="Sacsin/Nov" evidence="3">
    <location>
        <begin position="65"/>
        <end position="164"/>
    </location>
</feature>
<gene>
    <name evidence="4" type="ORF">ALO35_05753</name>
</gene>
<protein>
    <submittedName>
        <fullName evidence="4">Uncharacterized protein</fullName>
    </submittedName>
</protein>
<evidence type="ECO:0000259" key="3">
    <source>
        <dbReference type="Pfam" id="PF25794"/>
    </source>
</evidence>
<name>A0A0P9TCX5_PSEAV</name>
<evidence type="ECO:0000256" key="1">
    <source>
        <dbReference type="SAM" id="MobiDB-lite"/>
    </source>
</evidence>
<dbReference type="PANTHER" id="PTHR32387:SF0">
    <property type="entry name" value="PROTEIN NO VEIN"/>
    <property type="match status" value="1"/>
</dbReference>
<feature type="domain" description="Protein NO VEIN C-terminal" evidence="2">
    <location>
        <begin position="1029"/>
        <end position="1092"/>
    </location>
</feature>
<dbReference type="InterPro" id="IPR052957">
    <property type="entry name" value="Auxin_embryo_med"/>
</dbReference>
<accession>A0A0P9TCX5</accession>
<feature type="compositionally biased region" description="Gly residues" evidence="1">
    <location>
        <begin position="948"/>
        <end position="970"/>
    </location>
</feature>
<dbReference type="Gene3D" id="3.30.565.10">
    <property type="entry name" value="Histidine kinase-like ATPase, C-terminal domain"/>
    <property type="match status" value="1"/>
</dbReference>
<dbReference type="InterPro" id="IPR058210">
    <property type="entry name" value="SACS/Nov_dom"/>
</dbReference>
<dbReference type="InterPro" id="IPR036890">
    <property type="entry name" value="HATPase_C_sf"/>
</dbReference>